<comment type="caution">
    <text evidence="1">The sequence shown here is derived from an EMBL/GenBank/DDBJ whole genome shotgun (WGS) entry which is preliminary data.</text>
</comment>
<organism evidence="1 2">
    <name type="scientific">Larinioides sclopetarius</name>
    <dbReference type="NCBI Taxonomy" id="280406"/>
    <lineage>
        <taxon>Eukaryota</taxon>
        <taxon>Metazoa</taxon>
        <taxon>Ecdysozoa</taxon>
        <taxon>Arthropoda</taxon>
        <taxon>Chelicerata</taxon>
        <taxon>Arachnida</taxon>
        <taxon>Araneae</taxon>
        <taxon>Araneomorphae</taxon>
        <taxon>Entelegynae</taxon>
        <taxon>Araneoidea</taxon>
        <taxon>Araneidae</taxon>
        <taxon>Larinioides</taxon>
    </lineage>
</organism>
<dbReference type="Proteomes" id="UP001497382">
    <property type="component" value="Unassembled WGS sequence"/>
</dbReference>
<protein>
    <submittedName>
        <fullName evidence="1">Uncharacterized protein</fullName>
    </submittedName>
</protein>
<evidence type="ECO:0000313" key="2">
    <source>
        <dbReference type="Proteomes" id="UP001497382"/>
    </source>
</evidence>
<dbReference type="AlphaFoldDB" id="A0AAV2BJJ7"/>
<reference evidence="1 2" key="1">
    <citation type="submission" date="2024-04" db="EMBL/GenBank/DDBJ databases">
        <authorList>
            <person name="Rising A."/>
            <person name="Reimegard J."/>
            <person name="Sonavane S."/>
            <person name="Akerstrom W."/>
            <person name="Nylinder S."/>
            <person name="Hedman E."/>
            <person name="Kallberg Y."/>
        </authorList>
    </citation>
    <scope>NUCLEOTIDE SEQUENCE [LARGE SCALE GENOMIC DNA]</scope>
</reference>
<keyword evidence="2" id="KW-1185">Reference proteome</keyword>
<name>A0AAV2BJJ7_9ARAC</name>
<gene>
    <name evidence="1" type="ORF">LARSCL_LOCUS19509</name>
</gene>
<evidence type="ECO:0000313" key="1">
    <source>
        <dbReference type="EMBL" id="CAL1295845.1"/>
    </source>
</evidence>
<accession>A0AAV2BJJ7</accession>
<dbReference type="EMBL" id="CAXIEN010000381">
    <property type="protein sequence ID" value="CAL1295845.1"/>
    <property type="molecule type" value="Genomic_DNA"/>
</dbReference>
<sequence length="79" mass="8714">MLTGEIVRCFRGAGVKIAADLGRMSKINCCQMMAMNANSGLRIILGLSYAKMLSTNKIQGYLDLGRNRFHEGSAVFRRS</sequence>
<proteinExistence type="predicted"/>